<dbReference type="AlphaFoldDB" id="A0A2U1AV22"/>
<dbReference type="EMBL" id="QEKI01000008">
    <property type="protein sequence ID" value="PVY40252.1"/>
    <property type="molecule type" value="Genomic_DNA"/>
</dbReference>
<dbReference type="RefSeq" id="WP_116543973.1">
    <property type="nucleotide sequence ID" value="NZ_QEKI01000008.1"/>
</dbReference>
<proteinExistence type="predicted"/>
<comment type="caution">
    <text evidence="1">The sequence shown here is derived from an EMBL/GenBank/DDBJ whole genome shotgun (WGS) entry which is preliminary data.</text>
</comment>
<dbReference type="OrthoDB" id="979381at2"/>
<organism evidence="1 2">
    <name type="scientific">Pontibacter virosus</name>
    <dbReference type="NCBI Taxonomy" id="1765052"/>
    <lineage>
        <taxon>Bacteria</taxon>
        <taxon>Pseudomonadati</taxon>
        <taxon>Bacteroidota</taxon>
        <taxon>Cytophagia</taxon>
        <taxon>Cytophagales</taxon>
        <taxon>Hymenobacteraceae</taxon>
        <taxon>Pontibacter</taxon>
    </lineage>
</organism>
<reference evidence="1 2" key="1">
    <citation type="submission" date="2018-04" db="EMBL/GenBank/DDBJ databases">
        <title>Genomic Encyclopedia of Type Strains, Phase IV (KMG-IV): sequencing the most valuable type-strain genomes for metagenomic binning, comparative biology and taxonomic classification.</title>
        <authorList>
            <person name="Goeker M."/>
        </authorList>
    </citation>
    <scope>NUCLEOTIDE SEQUENCE [LARGE SCALE GENOMIC DNA]</scope>
    <source>
        <strain evidence="1 2">DSM 100231</strain>
    </source>
</reference>
<name>A0A2U1AV22_9BACT</name>
<evidence type="ECO:0000313" key="1">
    <source>
        <dbReference type="EMBL" id="PVY40252.1"/>
    </source>
</evidence>
<gene>
    <name evidence="1" type="ORF">C8E01_108146</name>
</gene>
<evidence type="ECO:0000313" key="2">
    <source>
        <dbReference type="Proteomes" id="UP000245466"/>
    </source>
</evidence>
<keyword evidence="2" id="KW-1185">Reference proteome</keyword>
<protein>
    <submittedName>
        <fullName evidence="1">Uncharacterized protein</fullName>
    </submittedName>
</protein>
<sequence>MKKAFLIAVLTTLGQFGFGQELTRKELLSFYESAISDYYSQTFFNQTNREHLILNDSLPEGLRVKYPNFILFPVTEREGIKKIERTKGKSGTLNKITLKEISPDTMDIIINNWSVTVKRVLKIHEGRLITKNINYAFGCGGTMGYVPEARLVYNRSIKQWEYFSKAALLEIRKEELESHRNR</sequence>
<dbReference type="Proteomes" id="UP000245466">
    <property type="component" value="Unassembled WGS sequence"/>
</dbReference>
<accession>A0A2U1AV22</accession>